<reference evidence="4" key="1">
    <citation type="journal article" date="2015" name="BMC Genomics">
        <title>Draft genome of a commonly misdiagnosed multidrug resistant pathogen Candida auris.</title>
        <authorList>
            <person name="Chatterjee S."/>
            <person name="Alampalli S.V."/>
            <person name="Nageshan R.K."/>
            <person name="Chettiar S.T."/>
            <person name="Joshi S."/>
            <person name="Tatu U.S."/>
        </authorList>
    </citation>
    <scope>NUCLEOTIDE SEQUENCE [LARGE SCALE GENOMIC DNA]</scope>
    <source>
        <strain evidence="4">6684</strain>
    </source>
</reference>
<comment type="caution">
    <text evidence="3">The sequence shown here is derived from an EMBL/GenBank/DDBJ whole genome shotgun (WGS) entry which is preliminary data.</text>
</comment>
<gene>
    <name evidence="3" type="ORF">QG37_00274</name>
</gene>
<feature type="coiled-coil region" evidence="1">
    <location>
        <begin position="193"/>
        <end position="227"/>
    </location>
</feature>
<dbReference type="VEuPathDB" id="FungiDB:CJI97_002240"/>
<evidence type="ECO:0000313" key="3">
    <source>
        <dbReference type="EMBL" id="KNE02469.1"/>
    </source>
</evidence>
<organism evidence="3 4">
    <name type="scientific">Candidozyma auris</name>
    <name type="common">Yeast</name>
    <name type="synonym">Candida auris</name>
    <dbReference type="NCBI Taxonomy" id="498019"/>
    <lineage>
        <taxon>Eukaryota</taxon>
        <taxon>Fungi</taxon>
        <taxon>Dikarya</taxon>
        <taxon>Ascomycota</taxon>
        <taxon>Saccharomycotina</taxon>
        <taxon>Pichiomycetes</taxon>
        <taxon>Metschnikowiaceae</taxon>
        <taxon>Candidozyma</taxon>
    </lineage>
</organism>
<protein>
    <submittedName>
        <fullName evidence="3">Uncharacterized protein</fullName>
    </submittedName>
</protein>
<evidence type="ECO:0000256" key="2">
    <source>
        <dbReference type="SAM" id="MobiDB-lite"/>
    </source>
</evidence>
<dbReference type="VEuPathDB" id="FungiDB:CJI96_0002723"/>
<feature type="region of interest" description="Disordered" evidence="2">
    <location>
        <begin position="128"/>
        <end position="157"/>
    </location>
</feature>
<evidence type="ECO:0000313" key="4">
    <source>
        <dbReference type="Proteomes" id="UP000037122"/>
    </source>
</evidence>
<dbReference type="VEuPathDB" id="FungiDB:CJJ09_003136"/>
<dbReference type="VEuPathDB" id="FungiDB:QG37_00274"/>
<sequence length="387" mass="43077">MKTESDVDELIDELFDKSKIKVQPQEESTTSRLYPEHFLNSTPQGHKYYHALQQCTRQFIDDLLEGRVVKFGDSNLNIRLRKKVSEWDGNGAQEAVASVKSDTSPSVPKTASTLFSWSSGDSYIRARKEELRSSSKSPIPVTSPTKANSNKPKKTHFSTRLNSVVETESNKFIQDRIDVIKARRLEQASKRVSERKQRDHDRYIERMRKKEEEYDKALNAAIKLKKDSKNPNFLGALFGFGRSSKTSSRSDVSDATLDIHTITSTKSSLDTTAGETAIGTNQVQSPDRSSINMKDISHESLSHHLPGISASASIPEPVIVGIDDAFSNISDKSNTTVTNTSNLDELLGLPSSNCSNPLSPQKHKFIPVGNIANREKPNNDSENLLQL</sequence>
<dbReference type="VEuPathDB" id="FungiDB:B9J08_002049"/>
<accession>A0A0L0P807</accession>
<proteinExistence type="predicted"/>
<dbReference type="VEuPathDB" id="FungiDB:CJJ07_000183"/>
<evidence type="ECO:0000256" key="1">
    <source>
        <dbReference type="SAM" id="Coils"/>
    </source>
</evidence>
<name>A0A0L0P807_CANAR</name>
<dbReference type="Proteomes" id="UP000037122">
    <property type="component" value="Unassembled WGS sequence"/>
</dbReference>
<dbReference type="EMBL" id="LGST01000003">
    <property type="protein sequence ID" value="KNE02469.1"/>
    <property type="molecule type" value="Genomic_DNA"/>
</dbReference>
<keyword evidence="1" id="KW-0175">Coiled coil</keyword>
<feature type="compositionally biased region" description="Polar residues" evidence="2">
    <location>
        <begin position="134"/>
        <end position="150"/>
    </location>
</feature>
<dbReference type="AlphaFoldDB" id="A0A0L0P807"/>